<proteinExistence type="inferred from homology"/>
<evidence type="ECO:0000313" key="10">
    <source>
        <dbReference type="Proteomes" id="UP000824133"/>
    </source>
</evidence>
<evidence type="ECO:0000256" key="2">
    <source>
        <dbReference type="ARBA" id="ARBA00007776"/>
    </source>
</evidence>
<evidence type="ECO:0000256" key="3">
    <source>
        <dbReference type="ARBA" id="ARBA00022475"/>
    </source>
</evidence>
<dbReference type="AlphaFoldDB" id="A0A9D2CI06"/>
<organism evidence="9 10">
    <name type="scientific">Candidatus Olsenella excrementavium</name>
    <dbReference type="NCBI Taxonomy" id="2838709"/>
    <lineage>
        <taxon>Bacteria</taxon>
        <taxon>Bacillati</taxon>
        <taxon>Actinomycetota</taxon>
        <taxon>Coriobacteriia</taxon>
        <taxon>Coriobacteriales</taxon>
        <taxon>Atopobiaceae</taxon>
        <taxon>Olsenella</taxon>
    </lineage>
</organism>
<dbReference type="Proteomes" id="UP000824133">
    <property type="component" value="Unassembled WGS sequence"/>
</dbReference>
<evidence type="ECO:0000313" key="9">
    <source>
        <dbReference type="EMBL" id="HIY79981.1"/>
    </source>
</evidence>
<evidence type="ECO:0000256" key="8">
    <source>
        <dbReference type="SAM" id="Phobius"/>
    </source>
</evidence>
<feature type="transmembrane region" description="Helical" evidence="8">
    <location>
        <begin position="40"/>
        <end position="68"/>
    </location>
</feature>
<feature type="transmembrane region" description="Helical" evidence="8">
    <location>
        <begin position="138"/>
        <end position="160"/>
    </location>
</feature>
<dbReference type="GO" id="GO:0005886">
    <property type="term" value="C:plasma membrane"/>
    <property type="evidence" value="ECO:0007669"/>
    <property type="project" value="UniProtKB-SubCell"/>
</dbReference>
<accession>A0A9D2CI06</accession>
<comment type="subcellular location">
    <subcellularLocation>
        <location evidence="1">Cell membrane</location>
        <topology evidence="1">Multi-pass membrane protein</topology>
    </subcellularLocation>
</comment>
<feature type="transmembrane region" description="Helical" evidence="8">
    <location>
        <begin position="12"/>
        <end position="33"/>
    </location>
</feature>
<dbReference type="EMBL" id="DXCP01000044">
    <property type="protein sequence ID" value="HIY79981.1"/>
    <property type="molecule type" value="Genomic_DNA"/>
</dbReference>
<evidence type="ECO:0000256" key="7">
    <source>
        <dbReference type="ARBA" id="ARBA00023136"/>
    </source>
</evidence>
<evidence type="ECO:0000256" key="4">
    <source>
        <dbReference type="ARBA" id="ARBA00022692"/>
    </source>
</evidence>
<name>A0A9D2CI06_9ACTN</name>
<keyword evidence="6 8" id="KW-1133">Transmembrane helix</keyword>
<dbReference type="GO" id="GO:0008360">
    <property type="term" value="P:regulation of cell shape"/>
    <property type="evidence" value="ECO:0007669"/>
    <property type="project" value="UniProtKB-KW"/>
</dbReference>
<keyword evidence="3" id="KW-1003">Cell membrane</keyword>
<reference evidence="9" key="1">
    <citation type="journal article" date="2021" name="PeerJ">
        <title>Extensive microbial diversity within the chicken gut microbiome revealed by metagenomics and culture.</title>
        <authorList>
            <person name="Gilroy R."/>
            <person name="Ravi A."/>
            <person name="Getino M."/>
            <person name="Pursley I."/>
            <person name="Horton D.L."/>
            <person name="Alikhan N.F."/>
            <person name="Baker D."/>
            <person name="Gharbi K."/>
            <person name="Hall N."/>
            <person name="Watson M."/>
            <person name="Adriaenssens E.M."/>
            <person name="Foster-Nyarko E."/>
            <person name="Jarju S."/>
            <person name="Secka A."/>
            <person name="Antonio M."/>
            <person name="Oren A."/>
            <person name="Chaudhuri R.R."/>
            <person name="La Ragione R."/>
            <person name="Hildebrand F."/>
            <person name="Pallen M.J."/>
        </authorList>
    </citation>
    <scope>NUCLEOTIDE SEQUENCE</scope>
    <source>
        <strain evidence="9">ChiHjej10B9-743</strain>
    </source>
</reference>
<evidence type="ECO:0000256" key="1">
    <source>
        <dbReference type="ARBA" id="ARBA00004651"/>
    </source>
</evidence>
<evidence type="ECO:0000256" key="6">
    <source>
        <dbReference type="ARBA" id="ARBA00022989"/>
    </source>
</evidence>
<sequence length="184" mass="19068">MRVADRNRDVRTTVILAVLCLVLQLALAPNIGLGNGRANFALVFTVCLSLSAGGSAAVIAGFVSGLLFDLSTTAPIGLMAFCLTVVGFALGSSARERVAGDLGTSVAYAAMASLAVAIVYHIAMLLVGRTDSIVDALFLRALPTALLTIVAFLPFAYYFARVRTHGSALGRGRHSGGGLNRRGL</sequence>
<comment type="similarity">
    <text evidence="2">Belongs to the MreD family.</text>
</comment>
<reference evidence="9" key="2">
    <citation type="submission" date="2021-04" db="EMBL/GenBank/DDBJ databases">
        <authorList>
            <person name="Gilroy R."/>
        </authorList>
    </citation>
    <scope>NUCLEOTIDE SEQUENCE</scope>
    <source>
        <strain evidence="9">ChiHjej10B9-743</strain>
    </source>
</reference>
<comment type="caution">
    <text evidence="9">The sequence shown here is derived from an EMBL/GenBank/DDBJ whole genome shotgun (WGS) entry which is preliminary data.</text>
</comment>
<protein>
    <submittedName>
        <fullName evidence="9">Rod shape-determining protein MreD</fullName>
    </submittedName>
</protein>
<keyword evidence="7 8" id="KW-0472">Membrane</keyword>
<dbReference type="InterPro" id="IPR007227">
    <property type="entry name" value="Cell_shape_determining_MreD"/>
</dbReference>
<feature type="transmembrane region" description="Helical" evidence="8">
    <location>
        <begin position="74"/>
        <end position="94"/>
    </location>
</feature>
<dbReference type="Pfam" id="PF04093">
    <property type="entry name" value="MreD"/>
    <property type="match status" value="1"/>
</dbReference>
<dbReference type="NCBIfam" id="TIGR03426">
    <property type="entry name" value="shape_MreD"/>
    <property type="match status" value="1"/>
</dbReference>
<evidence type="ECO:0000256" key="5">
    <source>
        <dbReference type="ARBA" id="ARBA00022960"/>
    </source>
</evidence>
<feature type="transmembrane region" description="Helical" evidence="8">
    <location>
        <begin position="106"/>
        <end position="126"/>
    </location>
</feature>
<keyword evidence="4 8" id="KW-0812">Transmembrane</keyword>
<gene>
    <name evidence="9" type="primary">mreD</name>
    <name evidence="9" type="ORF">IAA42_06055</name>
</gene>
<keyword evidence="5" id="KW-0133">Cell shape</keyword>